<gene>
    <name evidence="4" type="ORF">A5707_04855</name>
</gene>
<evidence type="ECO:0000259" key="3">
    <source>
        <dbReference type="Pfam" id="PF14417"/>
    </source>
</evidence>
<dbReference type="OrthoDB" id="4088450at2"/>
<dbReference type="PANTHER" id="PTHR35526:SF3">
    <property type="entry name" value="ANTI-SIGMA-F FACTOR RSBW"/>
    <property type="match status" value="1"/>
</dbReference>
<evidence type="ECO:0000256" key="1">
    <source>
        <dbReference type="ARBA" id="ARBA00022527"/>
    </source>
</evidence>
<comment type="caution">
    <text evidence="4">The sequence shown here is derived from an EMBL/GenBank/DDBJ whole genome shotgun (WGS) entry which is preliminary data.</text>
</comment>
<evidence type="ECO:0000313" key="5">
    <source>
        <dbReference type="Proteomes" id="UP000093592"/>
    </source>
</evidence>
<dbReference type="RefSeq" id="WP_065015535.1">
    <property type="nucleotide sequence ID" value="NZ_LZKJ01000145.1"/>
</dbReference>
<protein>
    <submittedName>
        <fullName evidence="4">Regulator of Sig8</fullName>
    </submittedName>
</protein>
<organism evidence="4 5">
    <name type="scientific">Mycobacterium kyorinense</name>
    <dbReference type="NCBI Taxonomy" id="487514"/>
    <lineage>
        <taxon>Bacteria</taxon>
        <taxon>Bacillati</taxon>
        <taxon>Actinomycetota</taxon>
        <taxon>Actinomycetes</taxon>
        <taxon>Mycobacteriales</taxon>
        <taxon>Mycobacteriaceae</taxon>
        <taxon>Mycobacterium</taxon>
    </lineage>
</organism>
<reference evidence="5" key="1">
    <citation type="submission" date="2016-06" db="EMBL/GenBank/DDBJ databases">
        <authorList>
            <person name="Sutton G."/>
            <person name="Brinkac L."/>
            <person name="Sanka R."/>
            <person name="Adams M."/>
            <person name="Lau E."/>
            <person name="Sam S."/>
            <person name="Sreng N."/>
            <person name="Him V."/>
            <person name="Kerleguer A."/>
            <person name="Cheng S."/>
        </authorList>
    </citation>
    <scope>NUCLEOTIDE SEQUENCE [LARGE SCALE GENOMIC DNA]</scope>
    <source>
        <strain evidence="5">E861</strain>
    </source>
</reference>
<dbReference type="PANTHER" id="PTHR35526">
    <property type="entry name" value="ANTI-SIGMA-F FACTOR RSBW-RELATED"/>
    <property type="match status" value="1"/>
</dbReference>
<dbReference type="GO" id="GO:0004674">
    <property type="term" value="F:protein serine/threonine kinase activity"/>
    <property type="evidence" value="ECO:0007669"/>
    <property type="project" value="UniProtKB-KW"/>
</dbReference>
<dbReference type="Proteomes" id="UP000093592">
    <property type="component" value="Unassembled WGS sequence"/>
</dbReference>
<accession>A0A1A2Z0A6</accession>
<dbReference type="InterPro" id="IPR036890">
    <property type="entry name" value="HATPase_C_sf"/>
</dbReference>
<keyword evidence="1" id="KW-0808">Transferase</keyword>
<feature type="domain" description="MEDS" evidence="3">
    <location>
        <begin position="12"/>
        <end position="154"/>
    </location>
</feature>
<dbReference type="NCBIfam" id="NF041045">
    <property type="entry name" value="RsbA_anti_sig"/>
    <property type="match status" value="1"/>
</dbReference>
<dbReference type="CDD" id="cd16936">
    <property type="entry name" value="HATPase_RsbW-like"/>
    <property type="match status" value="1"/>
</dbReference>
<dbReference type="InterPro" id="IPR003594">
    <property type="entry name" value="HATPase_dom"/>
</dbReference>
<sequence>MTTTHNANRPVHGALFYCSEREYIDSVVRFVSEWLSVAQPVLVAVPGDKIGLLRDALGPAARKVTMIDITEEGRNPGRLIGLLATFVERHGHQPVRIIGEPIWPERSAVEYPACVQHEALVNVALADQDVTGVCLYDATRLGDGALADARRTHPTIWQDGSAEVNPDYAVDDALAQCNQPLSTSPVAVTSTVCQPADLANARRCSTRYGRLLGMSSDRLADLQLITTELATNSLDHGGGVCRLAFWHEAGHVVCEARDIGYLTDPLAGRRRPNARHAGPYGLFVVNAIADLVRTHTTPDGTTIQAYLQLDRPLVEA</sequence>
<dbReference type="InterPro" id="IPR047718">
    <property type="entry name" value="RsbA-like_anti_sig"/>
</dbReference>
<name>A0A1A2Z0A6_9MYCO</name>
<dbReference type="Gene3D" id="3.30.565.10">
    <property type="entry name" value="Histidine kinase-like ATPase, C-terminal domain"/>
    <property type="match status" value="1"/>
</dbReference>
<dbReference type="Pfam" id="PF13581">
    <property type="entry name" value="HATPase_c_2"/>
    <property type="match status" value="1"/>
</dbReference>
<proteinExistence type="predicted"/>
<dbReference type="InterPro" id="IPR025847">
    <property type="entry name" value="MEDS_domain"/>
</dbReference>
<keyword evidence="1" id="KW-0418">Kinase</keyword>
<evidence type="ECO:0000259" key="2">
    <source>
        <dbReference type="Pfam" id="PF13581"/>
    </source>
</evidence>
<dbReference type="Pfam" id="PF14417">
    <property type="entry name" value="MEDS"/>
    <property type="match status" value="1"/>
</dbReference>
<dbReference type="EMBL" id="LZKJ01000145">
    <property type="protein sequence ID" value="OBI43720.1"/>
    <property type="molecule type" value="Genomic_DNA"/>
</dbReference>
<dbReference type="AlphaFoldDB" id="A0A1A2Z0A6"/>
<feature type="domain" description="Histidine kinase/HSP90-like ATPase" evidence="2">
    <location>
        <begin position="194"/>
        <end position="305"/>
    </location>
</feature>
<dbReference type="InterPro" id="IPR050267">
    <property type="entry name" value="Anti-sigma-factor_SerPK"/>
</dbReference>
<dbReference type="SUPFAM" id="SSF55874">
    <property type="entry name" value="ATPase domain of HSP90 chaperone/DNA topoisomerase II/histidine kinase"/>
    <property type="match status" value="1"/>
</dbReference>
<keyword evidence="1" id="KW-0723">Serine/threonine-protein kinase</keyword>
<evidence type="ECO:0000313" key="4">
    <source>
        <dbReference type="EMBL" id="OBI43720.1"/>
    </source>
</evidence>